<dbReference type="GeneID" id="71515105"/>
<evidence type="ECO:0000313" key="4">
    <source>
        <dbReference type="EMBL" id="APC48855.1"/>
    </source>
</evidence>
<keyword evidence="2" id="KW-0472">Membrane</keyword>
<keyword evidence="2" id="KW-0812">Transmembrane</keyword>
<feature type="compositionally biased region" description="Polar residues" evidence="1">
    <location>
        <begin position="72"/>
        <end position="83"/>
    </location>
</feature>
<keyword evidence="2" id="KW-1133">Transmembrane helix</keyword>
<feature type="compositionally biased region" description="Polar residues" evidence="1">
    <location>
        <begin position="26"/>
        <end position="35"/>
    </location>
</feature>
<accession>A0AAC9J0Y4</accession>
<sequence length="311" mass="35234">MLDKRLTLCLFVAIILVILSGCSNESENGNKQADSYMTEEADRKITEESKEGEATTESTEDASIENSENKTEQQTPNEQNPSTRKIIYTANLEIEVNSYEKALKNIQKKVEVYQGYIVESTMFEEEENKGTSGFITVRVPQEKFREFIQLVEDGSKNVLSSSISGQDVTEEYVDLESRLRSKQVVEERLLSYMKKAEKTEDLLAISKDLASVQEEIDQIKGRMKYLENKSELATITIHMTENNLTISGEDLNTWDKTKQQLLKSLNWLLTAVSGFIIFFVGNLPIILVTVSIAVIVLIVIRKFSKSNKDNS</sequence>
<evidence type="ECO:0000259" key="3">
    <source>
        <dbReference type="Pfam" id="PF14257"/>
    </source>
</evidence>
<organism evidence="4 5">
    <name type="scientific">Virgibacillus halodenitrificans</name>
    <name type="common">Bacillus halodenitrificans</name>
    <dbReference type="NCBI Taxonomy" id="1482"/>
    <lineage>
        <taxon>Bacteria</taxon>
        <taxon>Bacillati</taxon>
        <taxon>Bacillota</taxon>
        <taxon>Bacilli</taxon>
        <taxon>Bacillales</taxon>
        <taxon>Bacillaceae</taxon>
        <taxon>Virgibacillus</taxon>
    </lineage>
</organism>
<feature type="transmembrane region" description="Helical" evidence="2">
    <location>
        <begin position="267"/>
        <end position="300"/>
    </location>
</feature>
<dbReference type="AlphaFoldDB" id="A0AAC9J0Y4"/>
<dbReference type="InterPro" id="IPR025645">
    <property type="entry name" value="DUF4349"/>
</dbReference>
<dbReference type="EMBL" id="CP017962">
    <property type="protein sequence ID" value="APC48855.1"/>
    <property type="molecule type" value="Genomic_DNA"/>
</dbReference>
<gene>
    <name evidence="4" type="ORF">BME96_11905</name>
</gene>
<evidence type="ECO:0000256" key="2">
    <source>
        <dbReference type="SAM" id="Phobius"/>
    </source>
</evidence>
<protein>
    <recommendedName>
        <fullName evidence="3">DUF4349 domain-containing protein</fullName>
    </recommendedName>
</protein>
<name>A0AAC9J0Y4_VIRHA</name>
<proteinExistence type="predicted"/>
<feature type="domain" description="DUF4349" evidence="3">
    <location>
        <begin position="84"/>
        <end position="296"/>
    </location>
</feature>
<dbReference type="RefSeq" id="WP_071649158.1">
    <property type="nucleotide sequence ID" value="NZ_CP017962.1"/>
</dbReference>
<dbReference type="Pfam" id="PF14257">
    <property type="entry name" value="DUF4349"/>
    <property type="match status" value="1"/>
</dbReference>
<dbReference type="KEGG" id="vhl:BME96_11905"/>
<dbReference type="Proteomes" id="UP000182945">
    <property type="component" value="Chromosome"/>
</dbReference>
<feature type="region of interest" description="Disordered" evidence="1">
    <location>
        <begin position="26"/>
        <end position="84"/>
    </location>
</feature>
<evidence type="ECO:0000313" key="5">
    <source>
        <dbReference type="Proteomes" id="UP000182945"/>
    </source>
</evidence>
<reference evidence="4 5" key="1">
    <citation type="submission" date="2016-11" db="EMBL/GenBank/DDBJ databases">
        <title>Complete genome sequencing of Virgibacillus halodenitrificans PDB-F2.</title>
        <authorList>
            <person name="Sun Z."/>
            <person name="Zhou Y."/>
            <person name="Li H."/>
        </authorList>
    </citation>
    <scope>NUCLEOTIDE SEQUENCE [LARGE SCALE GENOMIC DNA]</scope>
    <source>
        <strain evidence="4 5">PDB-F2</strain>
    </source>
</reference>
<feature type="compositionally biased region" description="Basic and acidic residues" evidence="1">
    <location>
        <begin position="40"/>
        <end position="53"/>
    </location>
</feature>
<evidence type="ECO:0000256" key="1">
    <source>
        <dbReference type="SAM" id="MobiDB-lite"/>
    </source>
</evidence>
<dbReference type="PROSITE" id="PS51257">
    <property type="entry name" value="PROKAR_LIPOPROTEIN"/>
    <property type="match status" value="1"/>
</dbReference>